<keyword evidence="1" id="KW-0472">Membrane</keyword>
<sequence length="64" mass="7303">MKTFGNHMTGAFGAVCFGCSVLTATVGTSRIFYFIFWQKNTLIWLFFSSLCMTKQTNNHMTFCL</sequence>
<reference evidence="2" key="1">
    <citation type="submission" date="2014-11" db="EMBL/GenBank/DDBJ databases">
        <authorList>
            <person name="Amaro Gonzalez C."/>
        </authorList>
    </citation>
    <scope>NUCLEOTIDE SEQUENCE</scope>
</reference>
<name>A0A0E9WKZ1_ANGAN</name>
<evidence type="ECO:0000313" key="2">
    <source>
        <dbReference type="EMBL" id="JAH90956.1"/>
    </source>
</evidence>
<evidence type="ECO:0000256" key="1">
    <source>
        <dbReference type="SAM" id="Phobius"/>
    </source>
</evidence>
<protein>
    <submittedName>
        <fullName evidence="2">Uncharacterized protein</fullName>
    </submittedName>
</protein>
<dbReference type="AlphaFoldDB" id="A0A0E9WKZ1"/>
<keyword evidence="1" id="KW-1133">Transmembrane helix</keyword>
<dbReference type="EMBL" id="GBXM01017621">
    <property type="protein sequence ID" value="JAH90956.1"/>
    <property type="molecule type" value="Transcribed_RNA"/>
</dbReference>
<reference evidence="2" key="2">
    <citation type="journal article" date="2015" name="Fish Shellfish Immunol.">
        <title>Early steps in the European eel (Anguilla anguilla)-Vibrio vulnificus interaction in the gills: Role of the RtxA13 toxin.</title>
        <authorList>
            <person name="Callol A."/>
            <person name="Pajuelo D."/>
            <person name="Ebbesson L."/>
            <person name="Teles M."/>
            <person name="MacKenzie S."/>
            <person name="Amaro C."/>
        </authorList>
    </citation>
    <scope>NUCLEOTIDE SEQUENCE</scope>
</reference>
<feature type="transmembrane region" description="Helical" evidence="1">
    <location>
        <begin position="12"/>
        <end position="36"/>
    </location>
</feature>
<proteinExistence type="predicted"/>
<accession>A0A0E9WKZ1</accession>
<organism evidence="2">
    <name type="scientific">Anguilla anguilla</name>
    <name type="common">European freshwater eel</name>
    <name type="synonym">Muraena anguilla</name>
    <dbReference type="NCBI Taxonomy" id="7936"/>
    <lineage>
        <taxon>Eukaryota</taxon>
        <taxon>Metazoa</taxon>
        <taxon>Chordata</taxon>
        <taxon>Craniata</taxon>
        <taxon>Vertebrata</taxon>
        <taxon>Euteleostomi</taxon>
        <taxon>Actinopterygii</taxon>
        <taxon>Neopterygii</taxon>
        <taxon>Teleostei</taxon>
        <taxon>Anguilliformes</taxon>
        <taxon>Anguillidae</taxon>
        <taxon>Anguilla</taxon>
    </lineage>
</organism>
<keyword evidence="1" id="KW-0812">Transmembrane</keyword>